<dbReference type="InterPro" id="IPR000887">
    <property type="entry name" value="Aldlse_KDPG_KHG"/>
</dbReference>
<sequence>MTSLTDKTRTLDALFSRTRLLPLLNIERLDDVLPLADALAEGGVNTLEITLRTALGIEAIALLRAERPALTIGAGTVLGAEQYQAVLAAGAQFVVTPGCTDELLQCGLDGPVPLLPGIATASELMVGYRLGYRRFKLFPAHIIGGVGLLKAFSGPFKDARFCPTGGVSQDNLAAYLALSNVMAVGGSWIAPAELIAQQRWGEITALAHAAGQVGSA</sequence>
<evidence type="ECO:0000256" key="3">
    <source>
        <dbReference type="ARBA" id="ARBA00006906"/>
    </source>
</evidence>
<evidence type="ECO:0000256" key="1">
    <source>
        <dbReference type="ARBA" id="ARBA00000654"/>
    </source>
</evidence>
<evidence type="ECO:0000256" key="5">
    <source>
        <dbReference type="ARBA" id="ARBA00013063"/>
    </source>
</evidence>
<dbReference type="EMBL" id="PPSK01000005">
    <property type="protein sequence ID" value="POB04269.1"/>
    <property type="molecule type" value="Genomic_DNA"/>
</dbReference>
<keyword evidence="8" id="KW-0119">Carbohydrate metabolism</keyword>
<evidence type="ECO:0000256" key="4">
    <source>
        <dbReference type="ARBA" id="ARBA00011233"/>
    </source>
</evidence>
<dbReference type="GO" id="GO:0008675">
    <property type="term" value="F:2-dehydro-3-deoxy-phosphogluconate aldolase activity"/>
    <property type="evidence" value="ECO:0007669"/>
    <property type="project" value="UniProtKB-EC"/>
</dbReference>
<dbReference type="Proteomes" id="UP000243451">
    <property type="component" value="Unassembled WGS sequence"/>
</dbReference>
<dbReference type="Pfam" id="PF01081">
    <property type="entry name" value="Aldolase"/>
    <property type="match status" value="1"/>
</dbReference>
<dbReference type="NCBIfam" id="NF004325">
    <property type="entry name" value="PRK05718.1"/>
    <property type="match status" value="1"/>
</dbReference>
<dbReference type="Gene3D" id="3.20.20.70">
    <property type="entry name" value="Aldolase class I"/>
    <property type="match status" value="1"/>
</dbReference>
<comment type="similarity">
    <text evidence="3">Belongs to the KHG/KDPG aldolase family.</text>
</comment>
<keyword evidence="10" id="KW-1185">Reference proteome</keyword>
<evidence type="ECO:0000313" key="10">
    <source>
        <dbReference type="Proteomes" id="UP000243451"/>
    </source>
</evidence>
<keyword evidence="6 9" id="KW-0456">Lyase</keyword>
<comment type="catalytic activity">
    <reaction evidence="1">
        <text>2-dehydro-3-deoxy-6-phospho-D-gluconate = D-glyceraldehyde 3-phosphate + pyruvate</text>
        <dbReference type="Rhea" id="RHEA:17089"/>
        <dbReference type="ChEBI" id="CHEBI:15361"/>
        <dbReference type="ChEBI" id="CHEBI:57569"/>
        <dbReference type="ChEBI" id="CHEBI:59776"/>
        <dbReference type="EC" id="4.1.2.14"/>
    </reaction>
</comment>
<evidence type="ECO:0000313" key="9">
    <source>
        <dbReference type="EMBL" id="POB04269.1"/>
    </source>
</evidence>
<dbReference type="NCBIfam" id="TIGR01182">
    <property type="entry name" value="eda"/>
    <property type="match status" value="1"/>
</dbReference>
<comment type="caution">
    <text evidence="9">The sequence shown here is derived from an EMBL/GenBank/DDBJ whole genome shotgun (WGS) entry which is preliminary data.</text>
</comment>
<dbReference type="CDD" id="cd00452">
    <property type="entry name" value="KDPG_aldolase"/>
    <property type="match status" value="1"/>
</dbReference>
<proteinExistence type="inferred from homology"/>
<dbReference type="InterPro" id="IPR031337">
    <property type="entry name" value="KDPG/KHG_AS_1"/>
</dbReference>
<dbReference type="InterPro" id="IPR013785">
    <property type="entry name" value="Aldolase_TIM"/>
</dbReference>
<name>A0A2P4EWG6_9GAMM</name>
<evidence type="ECO:0000256" key="6">
    <source>
        <dbReference type="ARBA" id="ARBA00023239"/>
    </source>
</evidence>
<dbReference type="EC" id="4.1.2.14" evidence="5"/>
<dbReference type="PROSITE" id="PS00159">
    <property type="entry name" value="ALDOLASE_KDPG_KHG_1"/>
    <property type="match status" value="1"/>
</dbReference>
<protein>
    <recommendedName>
        <fullName evidence="5">2-dehydro-3-deoxy-phosphogluconate aldolase</fullName>
        <ecNumber evidence="5">4.1.2.14</ecNumber>
    </recommendedName>
</protein>
<dbReference type="PANTHER" id="PTHR30246">
    <property type="entry name" value="2-KETO-3-DEOXY-6-PHOSPHOGLUCONATE ALDOLASE"/>
    <property type="match status" value="1"/>
</dbReference>
<dbReference type="InterPro" id="IPR031338">
    <property type="entry name" value="KDPG/KHG_AS_2"/>
</dbReference>
<evidence type="ECO:0000256" key="7">
    <source>
        <dbReference type="ARBA" id="ARBA00023270"/>
    </source>
</evidence>
<accession>A0A2P4EWG6</accession>
<reference evidence="9 10" key="1">
    <citation type="submission" date="2018-01" db="EMBL/GenBank/DDBJ databases">
        <title>Draft genome of the type strain Pseudomonas oceani DSM 100277 isolated from the deep water in Okinawa trough, northwestern Pacific Ocean.</title>
        <authorList>
            <person name="Gomila M."/>
            <person name="Mulet M."/>
            <person name="Garcia-Valdes E."/>
            <person name="Lalucat J."/>
        </authorList>
    </citation>
    <scope>NUCLEOTIDE SEQUENCE [LARGE SCALE GENOMIC DNA]</scope>
    <source>
        <strain evidence="9 10">DSM 100277</strain>
    </source>
</reference>
<dbReference type="AlphaFoldDB" id="A0A2P4EWG6"/>
<dbReference type="PROSITE" id="PS00160">
    <property type="entry name" value="ALDOLASE_KDPG_KHG_2"/>
    <property type="match status" value="1"/>
</dbReference>
<keyword evidence="7" id="KW-0704">Schiff base</keyword>
<gene>
    <name evidence="9" type="ORF">C1949_07565</name>
</gene>
<comment type="pathway">
    <text evidence="2">Carbohydrate acid metabolism; 2-dehydro-3-deoxy-D-gluconate degradation; D-glyceraldehyde 3-phosphate and pyruvate from 2-dehydro-3-deoxy-D-gluconate: step 2/2.</text>
</comment>
<evidence type="ECO:0000256" key="2">
    <source>
        <dbReference type="ARBA" id="ARBA00004736"/>
    </source>
</evidence>
<dbReference type="OrthoDB" id="9805177at2"/>
<organism evidence="9 10">
    <name type="scientific">Halopseudomonas oceani</name>
    <dbReference type="NCBI Taxonomy" id="1708783"/>
    <lineage>
        <taxon>Bacteria</taxon>
        <taxon>Pseudomonadati</taxon>
        <taxon>Pseudomonadota</taxon>
        <taxon>Gammaproteobacteria</taxon>
        <taxon>Pseudomonadales</taxon>
        <taxon>Pseudomonadaceae</taxon>
        <taxon>Halopseudomonas</taxon>
    </lineage>
</organism>
<dbReference type="SUPFAM" id="SSF51569">
    <property type="entry name" value="Aldolase"/>
    <property type="match status" value="1"/>
</dbReference>
<dbReference type="RefSeq" id="WP_104737870.1">
    <property type="nucleotide sequence ID" value="NZ_BMHR01000001.1"/>
</dbReference>
<evidence type="ECO:0000256" key="8">
    <source>
        <dbReference type="ARBA" id="ARBA00023277"/>
    </source>
</evidence>
<dbReference type="PANTHER" id="PTHR30246:SF1">
    <property type="entry name" value="2-DEHYDRO-3-DEOXY-6-PHOSPHOGALACTONATE ALDOLASE-RELATED"/>
    <property type="match status" value="1"/>
</dbReference>
<comment type="subunit">
    <text evidence="4">Homotrimer.</text>
</comment>